<protein>
    <submittedName>
        <fullName evidence="2">Tudor domain-containing protein</fullName>
    </submittedName>
</protein>
<name>A0AC35F8R1_9BILA</name>
<dbReference type="WBParaSite" id="PS1159_v2.g149.t1">
    <property type="protein sequence ID" value="PS1159_v2.g149.t1"/>
    <property type="gene ID" value="PS1159_v2.g149"/>
</dbReference>
<accession>A0AC35F8R1</accession>
<organism evidence="1 2">
    <name type="scientific">Panagrolaimus sp. PS1159</name>
    <dbReference type="NCBI Taxonomy" id="55785"/>
    <lineage>
        <taxon>Eukaryota</taxon>
        <taxon>Metazoa</taxon>
        <taxon>Ecdysozoa</taxon>
        <taxon>Nematoda</taxon>
        <taxon>Chromadorea</taxon>
        <taxon>Rhabditida</taxon>
        <taxon>Tylenchina</taxon>
        <taxon>Panagrolaimomorpha</taxon>
        <taxon>Panagrolaimoidea</taxon>
        <taxon>Panagrolaimidae</taxon>
        <taxon>Panagrolaimus</taxon>
    </lineage>
</organism>
<sequence length="448" mass="51683">MNKNFKLCVCESKENFMLFVVSFNEQICVSFIHIECESYIKLHEFQLSQQNDQCFESVVNEIKAFSTEKPKAAIFHIFVNPTFKRFCKLRDCLKDYCIFDGIPFKFINTSILTVCSILFGVRLDIKDAKKITILHQAHKCTNAINIIKDGNIYKIKDNILSDSDQGFIDYSKYEESDKIIVAVDNLAERKYYQNLKKNEKTVLLNGSYIDYVYPTLVNMIKNFGDNGENCFKIFPDSVSKCVLSIQQKCEPFFGDFYFNDWDEVTVPYIKSFVANVSMDEKLCVNVLSKDGNEYECLKTYEFPNAGYFRIKLTIDDFYKVDFEPLDKALIPFDFEPLDKALIPCLIHQNNEIVSIVLSDLFIGIQVRTIDSIRDCNGDSFIIPYISFFNEGVVIGKYAVEMKMKHPKFVVYDLFKIIEIIHTGASPDSTWGFSIQKNSEGSSSISQIF</sequence>
<evidence type="ECO:0000313" key="1">
    <source>
        <dbReference type="Proteomes" id="UP000887580"/>
    </source>
</evidence>
<evidence type="ECO:0000313" key="2">
    <source>
        <dbReference type="WBParaSite" id="PS1159_v2.g149.t1"/>
    </source>
</evidence>
<proteinExistence type="predicted"/>
<dbReference type="Proteomes" id="UP000887580">
    <property type="component" value="Unplaced"/>
</dbReference>
<reference evidence="2" key="1">
    <citation type="submission" date="2022-11" db="UniProtKB">
        <authorList>
            <consortium name="WormBaseParasite"/>
        </authorList>
    </citation>
    <scope>IDENTIFICATION</scope>
</reference>